<dbReference type="PANTHER" id="PTHR43775">
    <property type="entry name" value="FATTY ACID SYNTHASE"/>
    <property type="match status" value="1"/>
</dbReference>
<keyword evidence="1" id="KW-0596">Phosphopantetheine</keyword>
<dbReference type="InterPro" id="IPR014031">
    <property type="entry name" value="Ketoacyl_synth_C"/>
</dbReference>
<dbReference type="CDD" id="cd00833">
    <property type="entry name" value="PKS"/>
    <property type="match status" value="1"/>
</dbReference>
<dbReference type="Pfam" id="PF02801">
    <property type="entry name" value="Ketoacyl-synt_C"/>
    <property type="match status" value="1"/>
</dbReference>
<keyword evidence="2" id="KW-0597">Phosphoprotein</keyword>
<dbReference type="Proteomes" id="UP000270343">
    <property type="component" value="Unassembled WGS sequence"/>
</dbReference>
<dbReference type="GO" id="GO:0071770">
    <property type="term" value="P:DIM/DIP cell wall layer assembly"/>
    <property type="evidence" value="ECO:0007669"/>
    <property type="project" value="TreeGrafter"/>
</dbReference>
<evidence type="ECO:0000259" key="5">
    <source>
        <dbReference type="PROSITE" id="PS52004"/>
    </source>
</evidence>
<keyword evidence="7" id="KW-1185">Reference proteome</keyword>
<dbReference type="EMBL" id="RBAM01000229">
    <property type="protein sequence ID" value="RKN49881.1"/>
    <property type="molecule type" value="Genomic_DNA"/>
</dbReference>
<dbReference type="GO" id="GO:0004312">
    <property type="term" value="F:fatty acid synthase activity"/>
    <property type="evidence" value="ECO:0007669"/>
    <property type="project" value="TreeGrafter"/>
</dbReference>
<dbReference type="PANTHER" id="PTHR43775:SF37">
    <property type="entry name" value="SI:DKEY-61P9.11"/>
    <property type="match status" value="1"/>
</dbReference>
<dbReference type="PROSITE" id="PS00606">
    <property type="entry name" value="KS3_1"/>
    <property type="match status" value="1"/>
</dbReference>
<dbReference type="InterPro" id="IPR018201">
    <property type="entry name" value="Ketoacyl_synth_AS"/>
</dbReference>
<dbReference type="SMART" id="SM00825">
    <property type="entry name" value="PKS_KS"/>
    <property type="match status" value="1"/>
</dbReference>
<dbReference type="AlphaFoldDB" id="A0A3A9ZNX5"/>
<dbReference type="SUPFAM" id="SSF53901">
    <property type="entry name" value="Thiolase-like"/>
    <property type="match status" value="1"/>
</dbReference>
<feature type="domain" description="Ketosynthase family 3 (KS3)" evidence="5">
    <location>
        <begin position="9"/>
        <end position="327"/>
    </location>
</feature>
<dbReference type="GO" id="GO:0005886">
    <property type="term" value="C:plasma membrane"/>
    <property type="evidence" value="ECO:0007669"/>
    <property type="project" value="TreeGrafter"/>
</dbReference>
<dbReference type="InterPro" id="IPR014030">
    <property type="entry name" value="Ketoacyl_synth_N"/>
</dbReference>
<evidence type="ECO:0000256" key="3">
    <source>
        <dbReference type="ARBA" id="ARBA00022679"/>
    </source>
</evidence>
<sequence>MPSGGGFAEEPVAVIGIGCRLPGGIDSPAALWQFLADGRDAVGEPPPGRAKLWERQTVDPRGGDARIDVRSLQGGYLQDVSRFDADFFGVSRPEAEVLDPQHRLLLEVAWEASEHAGIRPESLANTPTGVFTGLSYTDYMDSLAGHPLELPSSVLTNGHSVASGRVSYVLGLNGPSMSVDTACSSSLVAVHLAAQSLRAGECDIALAGGVSLILQPRITRSFARMGMLSSTGRCRAFDAAADGFVRGEGCALVVLKRFADALRDGDRLLAVIRGSAVNQDGSSDGLAAPSAAAQRAVYRQALRSAGVDAGDVGMIEAHGTGTPLGDP</sequence>
<dbReference type="GO" id="GO:0006633">
    <property type="term" value="P:fatty acid biosynthetic process"/>
    <property type="evidence" value="ECO:0007669"/>
    <property type="project" value="InterPro"/>
</dbReference>
<evidence type="ECO:0000256" key="4">
    <source>
        <dbReference type="ARBA" id="ARBA00023315"/>
    </source>
</evidence>
<evidence type="ECO:0000256" key="2">
    <source>
        <dbReference type="ARBA" id="ARBA00022553"/>
    </source>
</evidence>
<dbReference type="GO" id="GO:0005737">
    <property type="term" value="C:cytoplasm"/>
    <property type="evidence" value="ECO:0007669"/>
    <property type="project" value="TreeGrafter"/>
</dbReference>
<dbReference type="InterPro" id="IPR050091">
    <property type="entry name" value="PKS_NRPS_Biosynth_Enz"/>
</dbReference>
<keyword evidence="3" id="KW-0808">Transferase</keyword>
<protein>
    <submittedName>
        <fullName evidence="6">Polyketide synthase</fullName>
    </submittedName>
</protein>
<evidence type="ECO:0000313" key="7">
    <source>
        <dbReference type="Proteomes" id="UP000270343"/>
    </source>
</evidence>
<dbReference type="PROSITE" id="PS52004">
    <property type="entry name" value="KS3_2"/>
    <property type="match status" value="1"/>
</dbReference>
<feature type="non-terminal residue" evidence="6">
    <location>
        <position position="327"/>
    </location>
</feature>
<comment type="caution">
    <text evidence="6">The sequence shown here is derived from an EMBL/GenBank/DDBJ whole genome shotgun (WGS) entry which is preliminary data.</text>
</comment>
<gene>
    <name evidence="6" type="ORF">D7231_35975</name>
</gene>
<dbReference type="GO" id="GO:0004315">
    <property type="term" value="F:3-oxoacyl-[acyl-carrier-protein] synthase activity"/>
    <property type="evidence" value="ECO:0007669"/>
    <property type="project" value="InterPro"/>
</dbReference>
<keyword evidence="4" id="KW-0012">Acyltransferase</keyword>
<dbReference type="InterPro" id="IPR016039">
    <property type="entry name" value="Thiolase-like"/>
</dbReference>
<evidence type="ECO:0000313" key="6">
    <source>
        <dbReference type="EMBL" id="RKN49881.1"/>
    </source>
</evidence>
<dbReference type="InterPro" id="IPR020841">
    <property type="entry name" value="PKS_Beta-ketoAc_synthase_dom"/>
</dbReference>
<organism evidence="6 7">
    <name type="scientific">Streptomyces klenkii</name>
    <dbReference type="NCBI Taxonomy" id="1420899"/>
    <lineage>
        <taxon>Bacteria</taxon>
        <taxon>Bacillati</taxon>
        <taxon>Actinomycetota</taxon>
        <taxon>Actinomycetes</taxon>
        <taxon>Kitasatosporales</taxon>
        <taxon>Streptomycetaceae</taxon>
        <taxon>Streptomyces</taxon>
    </lineage>
</organism>
<proteinExistence type="predicted"/>
<dbReference type="Gene3D" id="3.40.47.10">
    <property type="match status" value="1"/>
</dbReference>
<reference evidence="6 7" key="1">
    <citation type="journal article" date="2015" name="Antonie Van Leeuwenhoek">
        <title>Streptomyces klenkii sp. nov., isolated from deep marine sediment.</title>
        <authorList>
            <person name="Veyisoglu A."/>
            <person name="Sahin N."/>
        </authorList>
    </citation>
    <scope>NUCLEOTIDE SEQUENCE [LARGE SCALE GENOMIC DNA]</scope>
    <source>
        <strain evidence="6 7">KCTC 29202</strain>
    </source>
</reference>
<evidence type="ECO:0000256" key="1">
    <source>
        <dbReference type="ARBA" id="ARBA00022450"/>
    </source>
</evidence>
<accession>A0A3A9ZNX5</accession>
<name>A0A3A9ZNX5_9ACTN</name>
<dbReference type="Pfam" id="PF00109">
    <property type="entry name" value="ketoacyl-synt"/>
    <property type="match status" value="1"/>
</dbReference>